<feature type="transmembrane region" description="Helical" evidence="7">
    <location>
        <begin position="88"/>
        <end position="109"/>
    </location>
</feature>
<dbReference type="Pfam" id="PF00528">
    <property type="entry name" value="BPD_transp_1"/>
    <property type="match status" value="1"/>
</dbReference>
<accession>A0A382GC64</accession>
<evidence type="ECO:0000259" key="8">
    <source>
        <dbReference type="PROSITE" id="PS50928"/>
    </source>
</evidence>
<feature type="transmembrane region" description="Helical" evidence="7">
    <location>
        <begin position="21"/>
        <end position="44"/>
    </location>
</feature>
<dbReference type="GO" id="GO:0055085">
    <property type="term" value="P:transmembrane transport"/>
    <property type="evidence" value="ECO:0007669"/>
    <property type="project" value="InterPro"/>
</dbReference>
<comment type="subcellular location">
    <subcellularLocation>
        <location evidence="1">Cell membrane</location>
        <topology evidence="1">Multi-pass membrane protein</topology>
    </subcellularLocation>
</comment>
<evidence type="ECO:0000256" key="6">
    <source>
        <dbReference type="ARBA" id="ARBA00023136"/>
    </source>
</evidence>
<evidence type="ECO:0000256" key="1">
    <source>
        <dbReference type="ARBA" id="ARBA00004651"/>
    </source>
</evidence>
<name>A0A382GC64_9ZZZZ</name>
<keyword evidence="3" id="KW-1003">Cell membrane</keyword>
<evidence type="ECO:0000256" key="2">
    <source>
        <dbReference type="ARBA" id="ARBA00022448"/>
    </source>
</evidence>
<evidence type="ECO:0000256" key="3">
    <source>
        <dbReference type="ARBA" id="ARBA00022475"/>
    </source>
</evidence>
<dbReference type="EMBL" id="UINC01054754">
    <property type="protein sequence ID" value="SVB72836.1"/>
    <property type="molecule type" value="Genomic_DNA"/>
</dbReference>
<dbReference type="GO" id="GO:0005886">
    <property type="term" value="C:plasma membrane"/>
    <property type="evidence" value="ECO:0007669"/>
    <property type="project" value="UniProtKB-SubCell"/>
</dbReference>
<reference evidence="9" key="1">
    <citation type="submission" date="2018-05" db="EMBL/GenBank/DDBJ databases">
        <authorList>
            <person name="Lanie J.A."/>
            <person name="Ng W.-L."/>
            <person name="Kazmierczak K.M."/>
            <person name="Andrzejewski T.M."/>
            <person name="Davidsen T.M."/>
            <person name="Wayne K.J."/>
            <person name="Tettelin H."/>
            <person name="Glass J.I."/>
            <person name="Rusch D."/>
            <person name="Podicherti R."/>
            <person name="Tsui H.-C.T."/>
            <person name="Winkler M.E."/>
        </authorList>
    </citation>
    <scope>NUCLEOTIDE SEQUENCE</scope>
</reference>
<feature type="transmembrane region" description="Helical" evidence="7">
    <location>
        <begin position="223"/>
        <end position="243"/>
    </location>
</feature>
<keyword evidence="4 7" id="KW-0812">Transmembrane</keyword>
<dbReference type="PROSITE" id="PS50928">
    <property type="entry name" value="ABC_TM1"/>
    <property type="match status" value="1"/>
</dbReference>
<feature type="transmembrane region" description="Helical" evidence="7">
    <location>
        <begin position="176"/>
        <end position="202"/>
    </location>
</feature>
<feature type="transmembrane region" description="Helical" evidence="7">
    <location>
        <begin position="288"/>
        <end position="309"/>
    </location>
</feature>
<dbReference type="CDD" id="cd06261">
    <property type="entry name" value="TM_PBP2"/>
    <property type="match status" value="1"/>
</dbReference>
<dbReference type="PANTHER" id="PTHR43005">
    <property type="entry name" value="BLR7065 PROTEIN"/>
    <property type="match status" value="1"/>
</dbReference>
<protein>
    <recommendedName>
        <fullName evidence="8">ABC transmembrane type-1 domain-containing protein</fullName>
    </recommendedName>
</protein>
<dbReference type="InterPro" id="IPR035906">
    <property type="entry name" value="MetI-like_sf"/>
</dbReference>
<proteinExistence type="predicted"/>
<evidence type="ECO:0000256" key="7">
    <source>
        <dbReference type="SAM" id="Phobius"/>
    </source>
</evidence>
<feature type="transmembrane region" description="Helical" evidence="7">
    <location>
        <begin position="121"/>
        <end position="141"/>
    </location>
</feature>
<sequence>MVKPDEGKLFKKSLTVKERSELVFAYLINMPTILLILLLIGYPIGVSLWTSLHRYNLRRPGQFEFVGLGNYLDILTSYDFWHSIGVSLYFTGLSVPLIILVALGIALLFNQEFFGRGIVRSMLLIPWAIPGVVNGLMWVGLLGKYGVFDKIMRDCVNLANRLTGLEIDYLGMASPIIALNAAIAAHVWQNVPFACIIFLAAFQAIPSEQYRAAKVDGANAWNRFFHITLPWLLHPIMIVAILGTMNGFRTFDLIFTLTGGGPGDATYVIAWQTYKEAFGRLNFGSANAYSYLIMLITMSLAIIYIRLLYNRGTVQG</sequence>
<keyword evidence="6 7" id="KW-0472">Membrane</keyword>
<dbReference type="SUPFAM" id="SSF161098">
    <property type="entry name" value="MetI-like"/>
    <property type="match status" value="1"/>
</dbReference>
<feature type="domain" description="ABC transmembrane type-1" evidence="8">
    <location>
        <begin position="84"/>
        <end position="304"/>
    </location>
</feature>
<evidence type="ECO:0000256" key="5">
    <source>
        <dbReference type="ARBA" id="ARBA00022989"/>
    </source>
</evidence>
<keyword evidence="5 7" id="KW-1133">Transmembrane helix</keyword>
<evidence type="ECO:0000256" key="4">
    <source>
        <dbReference type="ARBA" id="ARBA00022692"/>
    </source>
</evidence>
<evidence type="ECO:0000313" key="9">
    <source>
        <dbReference type="EMBL" id="SVB72836.1"/>
    </source>
</evidence>
<dbReference type="InterPro" id="IPR000515">
    <property type="entry name" value="MetI-like"/>
</dbReference>
<dbReference type="PANTHER" id="PTHR43005:SF1">
    <property type="entry name" value="SPERMIDINE_PUTRESCINE TRANSPORT SYSTEM PERMEASE PROTEIN"/>
    <property type="match status" value="1"/>
</dbReference>
<keyword evidence="2" id="KW-0813">Transport</keyword>
<dbReference type="Gene3D" id="1.10.3720.10">
    <property type="entry name" value="MetI-like"/>
    <property type="match status" value="1"/>
</dbReference>
<dbReference type="AlphaFoldDB" id="A0A382GC64"/>
<organism evidence="9">
    <name type="scientific">marine metagenome</name>
    <dbReference type="NCBI Taxonomy" id="408172"/>
    <lineage>
        <taxon>unclassified sequences</taxon>
        <taxon>metagenomes</taxon>
        <taxon>ecological metagenomes</taxon>
    </lineage>
</organism>
<gene>
    <name evidence="9" type="ORF">METZ01_LOCUS225690</name>
</gene>